<feature type="domain" description="Gfo/Idh/MocA-like oxidoreductase N-terminal" evidence="3">
    <location>
        <begin position="6"/>
        <end position="120"/>
    </location>
</feature>
<dbReference type="InterPro" id="IPR004104">
    <property type="entry name" value="Gfo/Idh/MocA-like_OxRdtase_C"/>
</dbReference>
<name>A0ABW7D4A9_9GAMM</name>
<keyword evidence="6" id="KW-1185">Reference proteome</keyword>
<reference evidence="5 6" key="1">
    <citation type="submission" date="2024-09" db="EMBL/GenBank/DDBJ databases">
        <authorList>
            <consortium name="All-Russian atlas of soil microorganisms"/>
            <consortium name="as a basis for the search for new antimicrobial producers and enzymes with unique properties"/>
            <person name="Sokolova E.A."/>
            <person name="Voronina E.N."/>
        </authorList>
    </citation>
    <scope>NUCLEOTIDE SEQUENCE [LARGE SCALE GENOMIC DNA]</scope>
    <source>
        <strain evidence="5 6">AF-22b-331.1</strain>
    </source>
</reference>
<feature type="domain" description="Gfo/Idh/MocA-like oxidoreductase C-terminal" evidence="4">
    <location>
        <begin position="134"/>
        <end position="346"/>
    </location>
</feature>
<evidence type="ECO:0000313" key="5">
    <source>
        <dbReference type="EMBL" id="MFG6110629.1"/>
    </source>
</evidence>
<dbReference type="Gene3D" id="3.30.360.10">
    <property type="entry name" value="Dihydrodipicolinate Reductase, domain 2"/>
    <property type="match status" value="1"/>
</dbReference>
<proteinExistence type="inferred from homology"/>
<dbReference type="InterPro" id="IPR000683">
    <property type="entry name" value="Gfo/Idh/MocA-like_OxRdtase_N"/>
</dbReference>
<sequence>MTTPLQVGLIGYGLAGSVFHAPLIQHTPGLVLHSIVSSQRDRLLRSFTDVRICATPQQLFEDPALDAVVIATPNRDHAPLAIAALQAGKHVLVDKPFTLDVAEAEAVVQAAQAAERVVSVFQNRRFDADFLTLRRLLDAGVLGEVAECHSHFDRYRPQVRDRWRESDAPGAGLWMDLGPHLLDQMLQLFGWPEAISADLAAQRGDARSDDYFHAVLHYPRHRAIVHAGSLVAASGPRFRVHGSLGSYLKDGRDVQEAQLRDGVAPGAPGWGLDPLHGQHVVVDAEDRLQRSSVDNVPGDYRRLYAAFRNAMQGVGAPTVSAVEALQVMRLLEAGAASAHSGRRIELDAPPA</sequence>
<dbReference type="EMBL" id="JBHGCJ010000012">
    <property type="protein sequence ID" value="MFG6110629.1"/>
    <property type="molecule type" value="Genomic_DNA"/>
</dbReference>
<evidence type="ECO:0000259" key="4">
    <source>
        <dbReference type="Pfam" id="PF02894"/>
    </source>
</evidence>
<organism evidence="5 6">
    <name type="scientific">Stenotrophomonas nematodicola</name>
    <dbReference type="NCBI Taxonomy" id="2656746"/>
    <lineage>
        <taxon>Bacteria</taxon>
        <taxon>Pseudomonadati</taxon>
        <taxon>Pseudomonadota</taxon>
        <taxon>Gammaproteobacteria</taxon>
        <taxon>Lysobacterales</taxon>
        <taxon>Lysobacteraceae</taxon>
        <taxon>Stenotrophomonas</taxon>
    </lineage>
</organism>
<dbReference type="Pfam" id="PF02894">
    <property type="entry name" value="GFO_IDH_MocA_C"/>
    <property type="match status" value="1"/>
</dbReference>
<dbReference type="SUPFAM" id="SSF55347">
    <property type="entry name" value="Glyceraldehyde-3-phosphate dehydrogenase-like, C-terminal domain"/>
    <property type="match status" value="1"/>
</dbReference>
<dbReference type="PANTHER" id="PTHR43708">
    <property type="entry name" value="CONSERVED EXPRESSED OXIDOREDUCTASE (EUROFUNG)"/>
    <property type="match status" value="1"/>
</dbReference>
<protein>
    <submittedName>
        <fullName evidence="5">Oxidoreductase</fullName>
    </submittedName>
</protein>
<evidence type="ECO:0000259" key="3">
    <source>
        <dbReference type="Pfam" id="PF01408"/>
    </source>
</evidence>
<dbReference type="Gene3D" id="3.40.50.720">
    <property type="entry name" value="NAD(P)-binding Rossmann-like Domain"/>
    <property type="match status" value="1"/>
</dbReference>
<accession>A0ABW7D4A9</accession>
<gene>
    <name evidence="5" type="ORF">ACEU0G_000506</name>
</gene>
<evidence type="ECO:0000256" key="2">
    <source>
        <dbReference type="ARBA" id="ARBA00023002"/>
    </source>
</evidence>
<dbReference type="InterPro" id="IPR051317">
    <property type="entry name" value="Gfo/Idh/MocA_oxidoreduct"/>
</dbReference>
<evidence type="ECO:0000313" key="6">
    <source>
        <dbReference type="Proteomes" id="UP001605261"/>
    </source>
</evidence>
<dbReference type="NCBIfam" id="NF008607">
    <property type="entry name" value="PRK11579.1"/>
    <property type="match status" value="1"/>
</dbReference>
<dbReference type="PANTHER" id="PTHR43708:SF5">
    <property type="entry name" value="CONSERVED EXPRESSED OXIDOREDUCTASE (EUROFUNG)-RELATED"/>
    <property type="match status" value="1"/>
</dbReference>
<evidence type="ECO:0000256" key="1">
    <source>
        <dbReference type="ARBA" id="ARBA00010928"/>
    </source>
</evidence>
<comment type="similarity">
    <text evidence="1">Belongs to the Gfo/Idh/MocA family.</text>
</comment>
<comment type="caution">
    <text evidence="5">The sequence shown here is derived from an EMBL/GenBank/DDBJ whole genome shotgun (WGS) entry which is preliminary data.</text>
</comment>
<keyword evidence="2" id="KW-0560">Oxidoreductase</keyword>
<dbReference type="Proteomes" id="UP001605261">
    <property type="component" value="Unassembled WGS sequence"/>
</dbReference>
<dbReference type="InterPro" id="IPR036291">
    <property type="entry name" value="NAD(P)-bd_dom_sf"/>
</dbReference>
<dbReference type="RefSeq" id="WP_394164176.1">
    <property type="nucleotide sequence ID" value="NZ_JBHGCJ010000012.1"/>
</dbReference>
<dbReference type="Pfam" id="PF01408">
    <property type="entry name" value="GFO_IDH_MocA"/>
    <property type="match status" value="1"/>
</dbReference>
<dbReference type="SUPFAM" id="SSF51735">
    <property type="entry name" value="NAD(P)-binding Rossmann-fold domains"/>
    <property type="match status" value="1"/>
</dbReference>